<dbReference type="InterPro" id="IPR039421">
    <property type="entry name" value="Type_1_exporter"/>
</dbReference>
<dbReference type="GO" id="GO:0016887">
    <property type="term" value="F:ATP hydrolysis activity"/>
    <property type="evidence" value="ECO:0007669"/>
    <property type="project" value="InterPro"/>
</dbReference>
<evidence type="ECO:0000256" key="2">
    <source>
        <dbReference type="ARBA" id="ARBA00022692"/>
    </source>
</evidence>
<dbReference type="Pfam" id="PF00005">
    <property type="entry name" value="ABC_tran"/>
    <property type="match status" value="1"/>
</dbReference>
<dbReference type="PANTHER" id="PTHR24221:SF632">
    <property type="entry name" value="ATP-DEPENDENT LIPID A-CORE FLIPPASE"/>
    <property type="match status" value="1"/>
</dbReference>
<sequence length="257" mass="28713">YHAQENEQSKFFKLINTIRQQRFKVDMASGLNTSIVNILIGLSLASVVYLSSTYLTMSAGDFLAFFTAMGMLVKPAKTLININKPLQQSMVAAISVFTLIDEKIETNKGKKSLENIEGNIEFKNVSFSYNEEKSPIKNFNLVINRNETIAIVGSTGSGKTTLVNLLARFYKPTKGEITINKINIEDFELDSFRSNIAFVDQHVRLFNDTIKNNIALGQTNTMSKESILNAAKVSNSFEFIHKLNNQFDSEIGEDGVT</sequence>
<feature type="transmembrane region" description="Helical" evidence="5">
    <location>
        <begin position="29"/>
        <end position="50"/>
    </location>
</feature>
<dbReference type="PROSITE" id="PS50929">
    <property type="entry name" value="ABC_TM1F"/>
    <property type="match status" value="1"/>
</dbReference>
<evidence type="ECO:0000259" key="6">
    <source>
        <dbReference type="PROSITE" id="PS50929"/>
    </source>
</evidence>
<feature type="transmembrane region" description="Helical" evidence="5">
    <location>
        <begin position="62"/>
        <end position="80"/>
    </location>
</feature>
<comment type="subcellular location">
    <subcellularLocation>
        <location evidence="1">Membrane</location>
        <topology evidence="1">Multi-pass membrane protein</topology>
    </subcellularLocation>
</comment>
<dbReference type="EMBL" id="UINC01184172">
    <property type="protein sequence ID" value="SVD95262.1"/>
    <property type="molecule type" value="Genomic_DNA"/>
</dbReference>
<dbReference type="GO" id="GO:0016020">
    <property type="term" value="C:membrane"/>
    <property type="evidence" value="ECO:0007669"/>
    <property type="project" value="UniProtKB-SubCell"/>
</dbReference>
<evidence type="ECO:0000256" key="5">
    <source>
        <dbReference type="SAM" id="Phobius"/>
    </source>
</evidence>
<evidence type="ECO:0000256" key="3">
    <source>
        <dbReference type="ARBA" id="ARBA00022989"/>
    </source>
</evidence>
<reference evidence="7" key="1">
    <citation type="submission" date="2018-05" db="EMBL/GenBank/DDBJ databases">
        <authorList>
            <person name="Lanie J.A."/>
            <person name="Ng W.-L."/>
            <person name="Kazmierczak K.M."/>
            <person name="Andrzejewski T.M."/>
            <person name="Davidsen T.M."/>
            <person name="Wayne K.J."/>
            <person name="Tettelin H."/>
            <person name="Glass J.I."/>
            <person name="Rusch D."/>
            <person name="Podicherti R."/>
            <person name="Tsui H.-C.T."/>
            <person name="Winkler M.E."/>
        </authorList>
    </citation>
    <scope>NUCLEOTIDE SEQUENCE</scope>
</reference>
<keyword evidence="2 5" id="KW-0812">Transmembrane</keyword>
<feature type="non-terminal residue" evidence="7">
    <location>
        <position position="1"/>
    </location>
</feature>
<dbReference type="InterPro" id="IPR003439">
    <property type="entry name" value="ABC_transporter-like_ATP-bd"/>
</dbReference>
<dbReference type="SUPFAM" id="SSF90123">
    <property type="entry name" value="ABC transporter transmembrane region"/>
    <property type="match status" value="1"/>
</dbReference>
<protein>
    <recommendedName>
        <fullName evidence="6">ABC transmembrane type-1 domain-containing protein</fullName>
    </recommendedName>
</protein>
<dbReference type="SUPFAM" id="SSF52540">
    <property type="entry name" value="P-loop containing nucleoside triphosphate hydrolases"/>
    <property type="match status" value="1"/>
</dbReference>
<dbReference type="InterPro" id="IPR011527">
    <property type="entry name" value="ABC1_TM_dom"/>
</dbReference>
<dbReference type="InterPro" id="IPR027417">
    <property type="entry name" value="P-loop_NTPase"/>
</dbReference>
<evidence type="ECO:0000256" key="4">
    <source>
        <dbReference type="ARBA" id="ARBA00023136"/>
    </source>
</evidence>
<feature type="domain" description="ABC transmembrane type-1" evidence="6">
    <location>
        <begin position="1"/>
        <end position="88"/>
    </location>
</feature>
<dbReference type="InterPro" id="IPR036640">
    <property type="entry name" value="ABC1_TM_sf"/>
</dbReference>
<evidence type="ECO:0000313" key="7">
    <source>
        <dbReference type="EMBL" id="SVD95262.1"/>
    </source>
</evidence>
<feature type="non-terminal residue" evidence="7">
    <location>
        <position position="257"/>
    </location>
</feature>
<gene>
    <name evidence="7" type="ORF">METZ01_LOCUS448116</name>
</gene>
<evidence type="ECO:0000256" key="1">
    <source>
        <dbReference type="ARBA" id="ARBA00004141"/>
    </source>
</evidence>
<dbReference type="GO" id="GO:0140359">
    <property type="term" value="F:ABC-type transporter activity"/>
    <property type="evidence" value="ECO:0007669"/>
    <property type="project" value="InterPro"/>
</dbReference>
<keyword evidence="3 5" id="KW-1133">Transmembrane helix</keyword>
<dbReference type="Gene3D" id="3.40.50.300">
    <property type="entry name" value="P-loop containing nucleotide triphosphate hydrolases"/>
    <property type="match status" value="1"/>
</dbReference>
<dbReference type="Gene3D" id="1.20.1560.10">
    <property type="entry name" value="ABC transporter type 1, transmembrane domain"/>
    <property type="match status" value="1"/>
</dbReference>
<keyword evidence="4 5" id="KW-0472">Membrane</keyword>
<dbReference type="GO" id="GO:0005524">
    <property type="term" value="F:ATP binding"/>
    <property type="evidence" value="ECO:0007669"/>
    <property type="project" value="InterPro"/>
</dbReference>
<organism evidence="7">
    <name type="scientific">marine metagenome</name>
    <dbReference type="NCBI Taxonomy" id="408172"/>
    <lineage>
        <taxon>unclassified sequences</taxon>
        <taxon>metagenomes</taxon>
        <taxon>ecological metagenomes</taxon>
    </lineage>
</organism>
<dbReference type="PANTHER" id="PTHR24221">
    <property type="entry name" value="ATP-BINDING CASSETTE SUB-FAMILY B"/>
    <property type="match status" value="1"/>
</dbReference>
<dbReference type="GO" id="GO:0034040">
    <property type="term" value="F:ATPase-coupled lipid transmembrane transporter activity"/>
    <property type="evidence" value="ECO:0007669"/>
    <property type="project" value="TreeGrafter"/>
</dbReference>
<name>A0A382ZIF9_9ZZZZ</name>
<dbReference type="AlphaFoldDB" id="A0A382ZIF9"/>
<proteinExistence type="predicted"/>
<accession>A0A382ZIF9</accession>